<proteinExistence type="predicted"/>
<dbReference type="EMBL" id="CACRUV010000012">
    <property type="protein sequence ID" value="VYT88611.1"/>
    <property type="molecule type" value="Genomic_DNA"/>
</dbReference>
<sequence length="86" mass="10462">MLNLKTEVMVYETNCTEITQDKWRELMKYGRKCSYRLLAARIKRELPELYHALALQFYNPYAEQCRQTPTHYILVHSAIEYFIRKQ</sequence>
<reference evidence="1" key="1">
    <citation type="submission" date="2019-11" db="EMBL/GenBank/DDBJ databases">
        <authorList>
            <person name="Feng L."/>
        </authorList>
    </citation>
    <scope>NUCLEOTIDE SEQUENCE</scope>
    <source>
        <strain evidence="1">PmerdaeLFYP103</strain>
    </source>
</reference>
<dbReference type="AlphaFoldDB" id="A0A6N3AAF7"/>
<gene>
    <name evidence="1" type="ORF">PMLFYP103_00082</name>
</gene>
<accession>A0A6N3AAF7</accession>
<evidence type="ECO:0000313" key="1">
    <source>
        <dbReference type="EMBL" id="VYT88611.1"/>
    </source>
</evidence>
<protein>
    <submittedName>
        <fullName evidence="1">Uncharacterized protein</fullName>
    </submittedName>
</protein>
<organism evidence="1">
    <name type="scientific">Parabacteroides merdae</name>
    <dbReference type="NCBI Taxonomy" id="46503"/>
    <lineage>
        <taxon>Bacteria</taxon>
        <taxon>Pseudomonadati</taxon>
        <taxon>Bacteroidota</taxon>
        <taxon>Bacteroidia</taxon>
        <taxon>Bacteroidales</taxon>
        <taxon>Tannerellaceae</taxon>
        <taxon>Parabacteroides</taxon>
    </lineage>
</organism>
<name>A0A6N3AAF7_9BACT</name>